<feature type="transmembrane region" description="Helical" evidence="1">
    <location>
        <begin position="98"/>
        <end position="116"/>
    </location>
</feature>
<name>E6U944_ETHHY</name>
<dbReference type="KEGG" id="eha:Ethha_0526"/>
<proteinExistence type="predicted"/>
<feature type="transmembrane region" description="Helical" evidence="1">
    <location>
        <begin position="58"/>
        <end position="86"/>
    </location>
</feature>
<protein>
    <submittedName>
        <fullName evidence="2">Uncharacterized protein</fullName>
    </submittedName>
</protein>
<evidence type="ECO:0000256" key="1">
    <source>
        <dbReference type="SAM" id="Phobius"/>
    </source>
</evidence>
<dbReference type="eggNOG" id="ENOG5032X8S">
    <property type="taxonomic scope" value="Bacteria"/>
</dbReference>
<dbReference type="HOGENOM" id="CLU_090589_0_0_9"/>
<dbReference type="EMBL" id="CP002400">
    <property type="protein sequence ID" value="ADU26108.1"/>
    <property type="molecule type" value="Genomic_DNA"/>
</dbReference>
<feature type="transmembrane region" description="Helical" evidence="1">
    <location>
        <begin position="197"/>
        <end position="214"/>
    </location>
</feature>
<dbReference type="AlphaFoldDB" id="E6U944"/>
<feature type="transmembrane region" description="Helical" evidence="1">
    <location>
        <begin position="168"/>
        <end position="190"/>
    </location>
</feature>
<keyword evidence="1" id="KW-0812">Transmembrane</keyword>
<keyword evidence="3" id="KW-1185">Reference proteome</keyword>
<keyword evidence="1" id="KW-1133">Transmembrane helix</keyword>
<dbReference type="Proteomes" id="UP000001551">
    <property type="component" value="Chromosome"/>
</dbReference>
<dbReference type="RefSeq" id="WP_013484480.1">
    <property type="nucleotide sequence ID" value="NC_014828.1"/>
</dbReference>
<feature type="transmembrane region" description="Helical" evidence="1">
    <location>
        <begin position="137"/>
        <end position="162"/>
    </location>
</feature>
<evidence type="ECO:0000313" key="2">
    <source>
        <dbReference type="EMBL" id="ADU26108.1"/>
    </source>
</evidence>
<evidence type="ECO:0000313" key="3">
    <source>
        <dbReference type="Proteomes" id="UP000001551"/>
    </source>
</evidence>
<dbReference type="STRING" id="663278.Ethha_0526"/>
<feature type="transmembrane region" description="Helical" evidence="1">
    <location>
        <begin position="226"/>
        <end position="244"/>
    </location>
</feature>
<sequence>MQNDDVKKPFGQIEQYLASYQVPYPSEDEISDTIETLRQYVPSKRKLLVTRYKTFRRIFVDMLITINFMSVSYWIITILLFTIGYLSAVQFSQNPYKLSFVFAPIPMTFGLIEVFRGREEGVTELELSCKISPQEMLITRIIVIGIYTAVLNASLCGFVFLHGQANVILWRITLLWLTPMDLIGSITLWFCSRIKGTYSVMLSLFCWSGASYVFVTNEGLFRNFLYLNPLCYLIPLFIGIGIFVKEIIKLKDRYIFEGRNSSWN</sequence>
<reference evidence="2 3" key="1">
    <citation type="submission" date="2010-12" db="EMBL/GenBank/DDBJ databases">
        <title>Complete sequence of Ethanoligenens harbinense YUAN-3.</title>
        <authorList>
            <person name="Lucas S."/>
            <person name="Copeland A."/>
            <person name="Lapidus A."/>
            <person name="Cheng J.-F."/>
            <person name="Bruce D."/>
            <person name="Goodwin L."/>
            <person name="Pitluck S."/>
            <person name="Chertkov O."/>
            <person name="Misra M."/>
            <person name="Detter J.C."/>
            <person name="Han C."/>
            <person name="Tapia R."/>
            <person name="Land M."/>
            <person name="Hauser L."/>
            <person name="Jeffries C."/>
            <person name="Kyrpides N."/>
            <person name="Ivanova N."/>
            <person name="Mikhailova N."/>
            <person name="Wang A."/>
            <person name="Mouttaki H."/>
            <person name="He Z."/>
            <person name="Zhou J."/>
            <person name="Hemme C.L."/>
            <person name="Woyke T."/>
        </authorList>
    </citation>
    <scope>NUCLEOTIDE SEQUENCE [LARGE SCALE GENOMIC DNA]</scope>
    <source>
        <strain evidence="3">DSM 18485 / JCM 12961 / CGMCC 1.5033 / YUAN-3</strain>
    </source>
</reference>
<gene>
    <name evidence="2" type="ordered locus">Ethha_0526</name>
</gene>
<keyword evidence="1" id="KW-0472">Membrane</keyword>
<organism evidence="2 3">
    <name type="scientific">Ethanoligenens harbinense (strain DSM 18485 / JCM 12961 / CGMCC 1.5033 / YUAN-3)</name>
    <dbReference type="NCBI Taxonomy" id="663278"/>
    <lineage>
        <taxon>Bacteria</taxon>
        <taxon>Bacillati</taxon>
        <taxon>Bacillota</taxon>
        <taxon>Clostridia</taxon>
        <taxon>Eubacteriales</taxon>
        <taxon>Oscillospiraceae</taxon>
        <taxon>Ethanoligenens</taxon>
    </lineage>
</organism>
<accession>E6U944</accession>